<dbReference type="EMBL" id="LGRX02012479">
    <property type="protein sequence ID" value="KAK3267325.1"/>
    <property type="molecule type" value="Genomic_DNA"/>
</dbReference>
<comment type="caution">
    <text evidence="2">The sequence shown here is derived from an EMBL/GenBank/DDBJ whole genome shotgun (WGS) entry which is preliminary data.</text>
</comment>
<keyword evidence="3" id="KW-1185">Reference proteome</keyword>
<gene>
    <name evidence="2" type="ORF">CYMTET_24110</name>
</gene>
<organism evidence="2 3">
    <name type="scientific">Cymbomonas tetramitiformis</name>
    <dbReference type="NCBI Taxonomy" id="36881"/>
    <lineage>
        <taxon>Eukaryota</taxon>
        <taxon>Viridiplantae</taxon>
        <taxon>Chlorophyta</taxon>
        <taxon>Pyramimonadophyceae</taxon>
        <taxon>Pyramimonadales</taxon>
        <taxon>Pyramimonadaceae</taxon>
        <taxon>Cymbomonas</taxon>
    </lineage>
</organism>
<protein>
    <submittedName>
        <fullName evidence="2">Uncharacterized protein</fullName>
    </submittedName>
</protein>
<name>A0AAE0FWQ7_9CHLO</name>
<sequence>MAGIPILSLLLFACVRCSAQLHENSSDTNSSFVPINFDSDSACFLGGSDAFDLPPPPPPPSATLKILGDYSNGYCILRDKPFTIANAFDRKGKAPLVLNPELEGYGPDIALAHTIEASRNEYFDSILDAANGLSLEVGDEGFTSKLAHSPQRTAM</sequence>
<evidence type="ECO:0000313" key="2">
    <source>
        <dbReference type="EMBL" id="KAK3267325.1"/>
    </source>
</evidence>
<accession>A0AAE0FWQ7</accession>
<keyword evidence="1" id="KW-0732">Signal</keyword>
<feature type="chain" id="PRO_5042172388" evidence="1">
    <location>
        <begin position="20"/>
        <end position="155"/>
    </location>
</feature>
<feature type="signal peptide" evidence="1">
    <location>
        <begin position="1"/>
        <end position="19"/>
    </location>
</feature>
<reference evidence="2 3" key="1">
    <citation type="journal article" date="2015" name="Genome Biol. Evol.">
        <title>Comparative Genomics of a Bacterivorous Green Alga Reveals Evolutionary Causalities and Consequences of Phago-Mixotrophic Mode of Nutrition.</title>
        <authorList>
            <person name="Burns J.A."/>
            <person name="Paasch A."/>
            <person name="Narechania A."/>
            <person name="Kim E."/>
        </authorList>
    </citation>
    <scope>NUCLEOTIDE SEQUENCE [LARGE SCALE GENOMIC DNA]</scope>
    <source>
        <strain evidence="2 3">PLY_AMNH</strain>
    </source>
</reference>
<evidence type="ECO:0000313" key="3">
    <source>
        <dbReference type="Proteomes" id="UP001190700"/>
    </source>
</evidence>
<dbReference type="Proteomes" id="UP001190700">
    <property type="component" value="Unassembled WGS sequence"/>
</dbReference>
<proteinExistence type="predicted"/>
<dbReference type="AlphaFoldDB" id="A0AAE0FWQ7"/>
<evidence type="ECO:0000256" key="1">
    <source>
        <dbReference type="SAM" id="SignalP"/>
    </source>
</evidence>